<dbReference type="GO" id="GO:0005886">
    <property type="term" value="C:plasma membrane"/>
    <property type="evidence" value="ECO:0007669"/>
    <property type="project" value="UniProtKB-SubCell"/>
</dbReference>
<feature type="domain" description="MacB-like periplasmic core" evidence="9">
    <location>
        <begin position="16"/>
        <end position="231"/>
    </location>
</feature>
<keyword evidence="5 7" id="KW-0472">Membrane</keyword>
<dbReference type="PANTHER" id="PTHR30572:SF4">
    <property type="entry name" value="ABC TRANSPORTER PERMEASE YTRF"/>
    <property type="match status" value="1"/>
</dbReference>
<sequence length="377" mass="40429">MIDIALKNMWQRKTRTGLTVIAIAVCIMLFLVLSTATGTMDQMFADSQSRLTGQIYVKTPSAQSGAVPEFPPVSSSMTMEQADQLMMVAGIDEASSSPLLLVPQAPSLFQNGPPQVIVVGITPGKEKAFYGDALIDSPWPIIRLGDRDVILGAYAAGTHYKVNVGDQITVQNRNLTVAGIAQPTGSIIVDGMVLMPLNVAQEIFNRPGVSTVMLTAPSEDKVDSVAAAVRTQFPELEVMTQKDVADTLNSMASTTHTFMGMINLTMLVVAGVVTLMVMFMSVSERTKEFGMLRAIGASRLKILAMVMEESVIICLIGSAVGVLISFVVMKIMFGAAFASVDVILRAVLFMTVIGIIAGLIPAYRSAKIQPLEAIRYE</sequence>
<name>Q0W2I0_METAR</name>
<evidence type="ECO:0000256" key="4">
    <source>
        <dbReference type="ARBA" id="ARBA00022989"/>
    </source>
</evidence>
<organism evidence="10 11">
    <name type="scientific">Methanocella arvoryzae (strain DSM 22066 / NBRC 105507 / MRE50)</name>
    <dbReference type="NCBI Taxonomy" id="351160"/>
    <lineage>
        <taxon>Archaea</taxon>
        <taxon>Methanobacteriati</taxon>
        <taxon>Methanobacteriota</taxon>
        <taxon>Stenosarchaea group</taxon>
        <taxon>Methanomicrobia</taxon>
        <taxon>Methanocellales</taxon>
        <taxon>Methanocellaceae</taxon>
        <taxon>Methanocella</taxon>
    </lineage>
</organism>
<reference evidence="10 11" key="1">
    <citation type="journal article" date="2006" name="Science">
        <title>Genome of rice cluster I archaea -- the key methane producers in the rice rhizosphere.</title>
        <authorList>
            <person name="Erkel C."/>
            <person name="Kube M."/>
            <person name="Reinhardt R."/>
            <person name="Liesack W."/>
        </authorList>
    </citation>
    <scope>NUCLEOTIDE SEQUENCE [LARGE SCALE GENOMIC DNA]</scope>
    <source>
        <strain evidence="11">DSM 22066 / NBRC 105507 / MRE50</strain>
    </source>
</reference>
<dbReference type="PANTHER" id="PTHR30572">
    <property type="entry name" value="MEMBRANE COMPONENT OF TRANSPORTER-RELATED"/>
    <property type="match status" value="1"/>
</dbReference>
<dbReference type="InterPro" id="IPR025857">
    <property type="entry name" value="MacB_PCD"/>
</dbReference>
<dbReference type="GeneID" id="5143388"/>
<feature type="transmembrane region" description="Helical" evidence="7">
    <location>
        <begin position="258"/>
        <end position="282"/>
    </location>
</feature>
<dbReference type="Pfam" id="PF02687">
    <property type="entry name" value="FtsX"/>
    <property type="match status" value="1"/>
</dbReference>
<comment type="similarity">
    <text evidence="6">Belongs to the ABC-4 integral membrane protein family.</text>
</comment>
<keyword evidence="2" id="KW-1003">Cell membrane</keyword>
<comment type="subcellular location">
    <subcellularLocation>
        <location evidence="1">Cell membrane</location>
        <topology evidence="1">Multi-pass membrane protein</topology>
    </subcellularLocation>
</comment>
<dbReference type="KEGG" id="rci:RCIX2314"/>
<keyword evidence="3 7" id="KW-0812">Transmembrane</keyword>
<evidence type="ECO:0000256" key="2">
    <source>
        <dbReference type="ARBA" id="ARBA00022475"/>
    </source>
</evidence>
<evidence type="ECO:0000313" key="10">
    <source>
        <dbReference type="EMBL" id="CAJ37413.1"/>
    </source>
</evidence>
<keyword evidence="11" id="KW-1185">Reference proteome</keyword>
<feature type="transmembrane region" description="Helical" evidence="7">
    <location>
        <begin position="303"/>
        <end position="336"/>
    </location>
</feature>
<dbReference type="Pfam" id="PF12704">
    <property type="entry name" value="MacB_PCD"/>
    <property type="match status" value="1"/>
</dbReference>
<accession>Q0W2I0</accession>
<dbReference type="OrthoDB" id="11469at2157"/>
<evidence type="ECO:0000259" key="9">
    <source>
        <dbReference type="Pfam" id="PF12704"/>
    </source>
</evidence>
<evidence type="ECO:0000313" key="11">
    <source>
        <dbReference type="Proteomes" id="UP000000663"/>
    </source>
</evidence>
<evidence type="ECO:0000259" key="8">
    <source>
        <dbReference type="Pfam" id="PF02687"/>
    </source>
</evidence>
<dbReference type="RefSeq" id="WP_012035168.1">
    <property type="nucleotide sequence ID" value="NC_009464.1"/>
</dbReference>
<gene>
    <name evidence="10" type="ORF">RCIX2314</name>
</gene>
<evidence type="ECO:0000256" key="6">
    <source>
        <dbReference type="ARBA" id="ARBA00038076"/>
    </source>
</evidence>
<evidence type="ECO:0000256" key="7">
    <source>
        <dbReference type="SAM" id="Phobius"/>
    </source>
</evidence>
<dbReference type="eggNOG" id="arCOG02312">
    <property type="taxonomic scope" value="Archaea"/>
</dbReference>
<dbReference type="Proteomes" id="UP000000663">
    <property type="component" value="Chromosome"/>
</dbReference>
<evidence type="ECO:0000256" key="3">
    <source>
        <dbReference type="ARBA" id="ARBA00022692"/>
    </source>
</evidence>
<evidence type="ECO:0000256" key="1">
    <source>
        <dbReference type="ARBA" id="ARBA00004651"/>
    </source>
</evidence>
<dbReference type="InterPro" id="IPR003838">
    <property type="entry name" value="ABC3_permease_C"/>
</dbReference>
<proteinExistence type="inferred from homology"/>
<protein>
    <submittedName>
        <fullName evidence="10">ABC-type transport system, permease component</fullName>
    </submittedName>
</protein>
<dbReference type="STRING" id="351160.RCIX2314"/>
<keyword evidence="4 7" id="KW-1133">Transmembrane helix</keyword>
<feature type="transmembrane region" description="Helical" evidence="7">
    <location>
        <begin position="342"/>
        <end position="363"/>
    </location>
</feature>
<evidence type="ECO:0000256" key="5">
    <source>
        <dbReference type="ARBA" id="ARBA00023136"/>
    </source>
</evidence>
<dbReference type="AlphaFoldDB" id="Q0W2I0"/>
<dbReference type="GO" id="GO:0022857">
    <property type="term" value="F:transmembrane transporter activity"/>
    <property type="evidence" value="ECO:0007669"/>
    <property type="project" value="TreeGrafter"/>
</dbReference>
<feature type="domain" description="ABC3 transporter permease C-terminal" evidence="8">
    <location>
        <begin position="261"/>
        <end position="370"/>
    </location>
</feature>
<dbReference type="EMBL" id="AM114193">
    <property type="protein sequence ID" value="CAJ37413.1"/>
    <property type="molecule type" value="Genomic_DNA"/>
</dbReference>
<dbReference type="InterPro" id="IPR050250">
    <property type="entry name" value="Macrolide_Exporter_MacB"/>
</dbReference>